<evidence type="ECO:0000256" key="6">
    <source>
        <dbReference type="PROSITE-ProRule" id="PRU00634"/>
    </source>
</evidence>
<evidence type="ECO:0000256" key="4">
    <source>
        <dbReference type="ARBA" id="ARBA00022837"/>
    </source>
</evidence>
<dbReference type="SUPFAM" id="SSF49899">
    <property type="entry name" value="Concanavalin A-like lectins/glucanases"/>
    <property type="match status" value="1"/>
</dbReference>
<proteinExistence type="predicted"/>
<dbReference type="InterPro" id="IPR013320">
    <property type="entry name" value="ConA-like_dom_sf"/>
</dbReference>
<dbReference type="InterPro" id="IPR028974">
    <property type="entry name" value="TSP_type-3_rpt"/>
</dbReference>
<dbReference type="Proteomes" id="UP001292094">
    <property type="component" value="Unassembled WGS sequence"/>
</dbReference>
<evidence type="ECO:0000256" key="1">
    <source>
        <dbReference type="ARBA" id="ARBA00022536"/>
    </source>
</evidence>
<protein>
    <recommendedName>
        <fullName evidence="8">TSP C-terminal domain-containing protein</fullName>
    </recommendedName>
</protein>
<evidence type="ECO:0000259" key="8">
    <source>
        <dbReference type="PROSITE" id="PS51236"/>
    </source>
</evidence>
<dbReference type="Gene3D" id="2.60.120.200">
    <property type="match status" value="2"/>
</dbReference>
<dbReference type="SUPFAM" id="SSF50494">
    <property type="entry name" value="Trypsin-like serine proteases"/>
    <property type="match status" value="1"/>
</dbReference>
<dbReference type="PANTHER" id="PTHR10199:SF100">
    <property type="entry name" value="THROMBOSPONDIN, ISOFORM A"/>
    <property type="match status" value="1"/>
</dbReference>
<dbReference type="GO" id="GO:0005509">
    <property type="term" value="F:calcium ion binding"/>
    <property type="evidence" value="ECO:0007669"/>
    <property type="project" value="UniProtKB-UniRule"/>
</dbReference>
<dbReference type="PANTHER" id="PTHR10199">
    <property type="entry name" value="THROMBOSPONDIN"/>
    <property type="match status" value="1"/>
</dbReference>
<dbReference type="SUPFAM" id="SSF103647">
    <property type="entry name" value="TSP type-3 repeat"/>
    <property type="match status" value="2"/>
</dbReference>
<gene>
    <name evidence="9" type="ORF">Pmani_033518</name>
</gene>
<dbReference type="InterPro" id="IPR008859">
    <property type="entry name" value="Thrombospondin_C"/>
</dbReference>
<keyword evidence="2" id="KW-0732">Signal</keyword>
<dbReference type="InterPro" id="IPR017897">
    <property type="entry name" value="Thrombospondin_3_rpt"/>
</dbReference>
<feature type="region of interest" description="Disordered" evidence="7">
    <location>
        <begin position="64"/>
        <end position="152"/>
    </location>
</feature>
<sequence>MKVSTNQHVTFVLQCAIGEVGDGEYCAPDTDLDGLPDFDLPCPQQQQQQHRACTKDNCPYIPNAGQEDHDGDGVGDACDTHSDDDLVPLSEDNCPHVNNPKQEDGDGDGDGDACDNCPSLYNPSQHDLDGDGEGDECDDDIDGDGVSNEDDNCPFVTNTPRETEMVMVLAMCVIIVPHSSTHHRTILTKTVWGDQCDNGIDTDRDGTQDDQDNCLLEPNTDQLDTDGDGLGDACDGDKDGDGHSDPLDNCPLVHNPGQRDVDGDGVGDDCDGDYDGDTYFDYQDVCPSNTKIHRTDFRRYKMVALDPHGTSQVDPEWHIYNNGTEIHQVLNSDPGLAVAKAGLQVKLVRSVSGPGVWLRNALWHTGTTPGQVKLLWHDQSNRGWEPRTAYRWHLTHRPKQGGLIRLRLYQGRQLFLNTGYIYDTQLGGGHLGVLCFSQRRIVWSDLVTRCRVNSEQYGVCMMCVLVLLLVCVTTAHTQHTHTVGFLDDHCVGYRGAAGSCQLSTCPSLQHDLFSIAVPEFVERHGTPCAQDLTGNKLFCCPIEPSEGKHCGRSKALQNYRGGSQTDTAPPWLAMLHTHIIYPVNGRLVWCQGVMLSDKHILVFETCSPKQSSGMVVRVNGQVLNTGFAITGNWPVSQFGTRYSVTILDSPATLAADKVWPVCLLSDPVTDLGYRLDEFQTNEKQLGYYTYWTIANGKQGRHMRQGLLSNCSLICTHNSNRQLEFCPGYDLSTNLCVTGIHMSECQELMSTQGAPFMVQSDISMDFYLVGLIERHQCGGEYPHLVLTPISHTVANTIKKFIDT</sequence>
<dbReference type="EMBL" id="JAWZYT010004450">
    <property type="protein sequence ID" value="KAK4293808.1"/>
    <property type="molecule type" value="Genomic_DNA"/>
</dbReference>
<dbReference type="Pfam" id="PF05735">
    <property type="entry name" value="TSP_C"/>
    <property type="match status" value="1"/>
</dbReference>
<dbReference type="AlphaFoldDB" id="A0AAE1TQ07"/>
<evidence type="ECO:0000256" key="7">
    <source>
        <dbReference type="SAM" id="MobiDB-lite"/>
    </source>
</evidence>
<evidence type="ECO:0000256" key="3">
    <source>
        <dbReference type="ARBA" id="ARBA00022737"/>
    </source>
</evidence>
<comment type="caution">
    <text evidence="9">The sequence shown here is derived from an EMBL/GenBank/DDBJ whole genome shotgun (WGS) entry which is preliminary data.</text>
</comment>
<dbReference type="InterPro" id="IPR009003">
    <property type="entry name" value="Peptidase_S1_PA"/>
</dbReference>
<keyword evidence="4 6" id="KW-0106">Calcium</keyword>
<feature type="repeat" description="TSP type-3" evidence="6">
    <location>
        <begin position="223"/>
        <end position="258"/>
    </location>
</feature>
<dbReference type="GO" id="GO:0005576">
    <property type="term" value="C:extracellular region"/>
    <property type="evidence" value="ECO:0007669"/>
    <property type="project" value="InterPro"/>
</dbReference>
<dbReference type="Gene3D" id="4.10.1080.10">
    <property type="entry name" value="TSP type-3 repeat"/>
    <property type="match status" value="2"/>
</dbReference>
<name>A0AAE1TQ07_9EUCA</name>
<feature type="region of interest" description="Disordered" evidence="7">
    <location>
        <begin position="217"/>
        <end position="263"/>
    </location>
</feature>
<feature type="compositionally biased region" description="Basic and acidic residues" evidence="7">
    <location>
        <begin position="235"/>
        <end position="246"/>
    </location>
</feature>
<organism evidence="9 10">
    <name type="scientific">Petrolisthes manimaculis</name>
    <dbReference type="NCBI Taxonomy" id="1843537"/>
    <lineage>
        <taxon>Eukaryota</taxon>
        <taxon>Metazoa</taxon>
        <taxon>Ecdysozoa</taxon>
        <taxon>Arthropoda</taxon>
        <taxon>Crustacea</taxon>
        <taxon>Multicrustacea</taxon>
        <taxon>Malacostraca</taxon>
        <taxon>Eumalacostraca</taxon>
        <taxon>Eucarida</taxon>
        <taxon>Decapoda</taxon>
        <taxon>Pleocyemata</taxon>
        <taxon>Anomura</taxon>
        <taxon>Galatheoidea</taxon>
        <taxon>Porcellanidae</taxon>
        <taxon>Petrolisthes</taxon>
    </lineage>
</organism>
<keyword evidence="5" id="KW-0325">Glycoprotein</keyword>
<dbReference type="PROSITE" id="PS51236">
    <property type="entry name" value="TSP_CTER"/>
    <property type="match status" value="1"/>
</dbReference>
<dbReference type="InterPro" id="IPR003367">
    <property type="entry name" value="Thrombospondin_3-like_rpt"/>
</dbReference>
<evidence type="ECO:0000313" key="10">
    <source>
        <dbReference type="Proteomes" id="UP001292094"/>
    </source>
</evidence>
<keyword evidence="10" id="KW-1185">Reference proteome</keyword>
<dbReference type="PROSITE" id="PS51234">
    <property type="entry name" value="TSP3"/>
    <property type="match status" value="2"/>
</dbReference>
<dbReference type="FunFam" id="4.10.1080.10:FF:000001">
    <property type="entry name" value="Thrombospondin 3"/>
    <property type="match status" value="1"/>
</dbReference>
<evidence type="ECO:0000256" key="5">
    <source>
        <dbReference type="ARBA" id="ARBA00023180"/>
    </source>
</evidence>
<dbReference type="Pfam" id="PF02412">
    <property type="entry name" value="TSP_3"/>
    <property type="match status" value="5"/>
</dbReference>
<feature type="repeat" description="TSP type-3" evidence="6">
    <location>
        <begin position="67"/>
        <end position="102"/>
    </location>
</feature>
<evidence type="ECO:0000313" key="9">
    <source>
        <dbReference type="EMBL" id="KAK4293808.1"/>
    </source>
</evidence>
<keyword evidence="3" id="KW-0677">Repeat</keyword>
<feature type="compositionally biased region" description="Acidic residues" evidence="7">
    <location>
        <begin position="130"/>
        <end position="152"/>
    </location>
</feature>
<keyword evidence="1" id="KW-0245">EGF-like domain</keyword>
<evidence type="ECO:0000256" key="2">
    <source>
        <dbReference type="ARBA" id="ARBA00022729"/>
    </source>
</evidence>
<reference evidence="9" key="1">
    <citation type="submission" date="2023-11" db="EMBL/GenBank/DDBJ databases">
        <title>Genome assemblies of two species of porcelain crab, Petrolisthes cinctipes and Petrolisthes manimaculis (Anomura: Porcellanidae).</title>
        <authorList>
            <person name="Angst P."/>
        </authorList>
    </citation>
    <scope>NUCLEOTIDE SEQUENCE</scope>
    <source>
        <strain evidence="9">PB745_02</strain>
        <tissue evidence="9">Gill</tissue>
    </source>
</reference>
<feature type="domain" description="TSP C-terminal" evidence="8">
    <location>
        <begin position="298"/>
        <end position="455"/>
    </location>
</feature>
<dbReference type="GO" id="GO:0007155">
    <property type="term" value="P:cell adhesion"/>
    <property type="evidence" value="ECO:0007669"/>
    <property type="project" value="InterPro"/>
</dbReference>
<feature type="compositionally biased region" description="Basic and acidic residues" evidence="7">
    <location>
        <begin position="66"/>
        <end position="84"/>
    </location>
</feature>
<accession>A0AAE1TQ07</accession>